<dbReference type="Proteomes" id="UP000704712">
    <property type="component" value="Unassembled WGS sequence"/>
</dbReference>
<dbReference type="EMBL" id="WSZM01000587">
    <property type="protein sequence ID" value="KAF4031356.1"/>
    <property type="molecule type" value="Genomic_DNA"/>
</dbReference>
<organism evidence="2 4">
    <name type="scientific">Phytophthora infestans</name>
    <name type="common">Potato late blight agent</name>
    <name type="synonym">Botrytis infestans</name>
    <dbReference type="NCBI Taxonomy" id="4787"/>
    <lineage>
        <taxon>Eukaryota</taxon>
        <taxon>Sar</taxon>
        <taxon>Stramenopiles</taxon>
        <taxon>Oomycota</taxon>
        <taxon>Peronosporomycetes</taxon>
        <taxon>Peronosporales</taxon>
        <taxon>Peronosporaceae</taxon>
        <taxon>Phytophthora</taxon>
    </lineage>
</organism>
<comment type="caution">
    <text evidence="2">The sequence shown here is derived from an EMBL/GenBank/DDBJ whole genome shotgun (WGS) entry which is preliminary data.</text>
</comment>
<dbReference type="PANTHER" id="PTHR31871">
    <property type="entry name" value="OS02G0137100 PROTEIN"/>
    <property type="match status" value="1"/>
</dbReference>
<dbReference type="Pfam" id="PF09713">
    <property type="entry name" value="A_thal_3526"/>
    <property type="match status" value="1"/>
</dbReference>
<evidence type="ECO:0000256" key="1">
    <source>
        <dbReference type="SAM" id="MobiDB-lite"/>
    </source>
</evidence>
<feature type="compositionally biased region" description="Low complexity" evidence="1">
    <location>
        <begin position="184"/>
        <end position="195"/>
    </location>
</feature>
<dbReference type="NCBIfam" id="TIGR01589">
    <property type="entry name" value="A_thal_3526"/>
    <property type="match status" value="1"/>
</dbReference>
<dbReference type="Proteomes" id="UP000602510">
    <property type="component" value="Unassembled WGS sequence"/>
</dbReference>
<dbReference type="EMBL" id="JAACNO010001266">
    <property type="protein sequence ID" value="KAF4141797.1"/>
    <property type="molecule type" value="Genomic_DNA"/>
</dbReference>
<keyword evidence="4" id="KW-1185">Reference proteome</keyword>
<feature type="compositionally biased region" description="Low complexity" evidence="1">
    <location>
        <begin position="87"/>
        <end position="111"/>
    </location>
</feature>
<reference evidence="2" key="1">
    <citation type="submission" date="2020-04" db="EMBL/GenBank/DDBJ databases">
        <title>Hybrid Assembly of Korean Phytophthora infestans isolates.</title>
        <authorList>
            <person name="Prokchorchik M."/>
            <person name="Lee Y."/>
            <person name="Seo J."/>
            <person name="Cho J.-H."/>
            <person name="Park Y.-E."/>
            <person name="Jang D.-C."/>
            <person name="Im J.-S."/>
            <person name="Choi J.-G."/>
            <person name="Park H.-J."/>
            <person name="Lee G.-B."/>
            <person name="Lee Y.-G."/>
            <person name="Hong S.-Y."/>
            <person name="Cho K."/>
            <person name="Sohn K.H."/>
        </authorList>
    </citation>
    <scope>NUCLEOTIDE SEQUENCE</scope>
    <source>
        <strain evidence="2">KR_1_A1</strain>
        <strain evidence="3">KR_2_A2</strain>
    </source>
</reference>
<accession>A0A833WLX2</accession>
<evidence type="ECO:0000313" key="3">
    <source>
        <dbReference type="EMBL" id="KAF4141797.1"/>
    </source>
</evidence>
<protein>
    <submittedName>
        <fullName evidence="2">Uncharacterized protein</fullName>
    </submittedName>
</protein>
<sequence>MRPRQLAAEERRRFAASLGGVDKGTKTEPFTVMESLYARDTPTAQELKLKLAERNQVIEDGQVTLKPLDQSNNEQRPPETLDSIMETPTESNTNAEATNAPNTAATTTDDAFGFNFSSLPREELEDQWRASQGAEDGRAPPGEDKKTEEARIAELSRDTSSLSTSDSDKTETKSSETSQAIQGETPATSTTSEAAQPRRAGVASMPRKAKPAITINTGSGSSGVGSKRPPPTPVSPPIFSWTDILRVQNLIERCLQQYLSKSDILITLKEQANVDPAFTNVVWQKLEEQNPTFFRAYSLQLQLKEQIIAFNYLVGQQKEMAAKGGKRLLHYSNINRPSASRASASCALVATAPATTLPPISMDSRTFLRTPIRSAKRTPGGMYAYNMNMHQLGSSSVGLSGTSSGMATLPPPSPLPLPSPIKTDLDTHAFFT</sequence>
<proteinExistence type="predicted"/>
<gene>
    <name evidence="2" type="ORF">GN244_ATG16811</name>
    <name evidence="3" type="ORF">GN958_ATG09042</name>
</gene>
<name>A0A833WLX2_PHYIN</name>
<dbReference type="PANTHER" id="PTHR31871:SF1">
    <property type="entry name" value="HISTIDINE-TRNA LIGASE"/>
    <property type="match status" value="1"/>
</dbReference>
<evidence type="ECO:0000313" key="2">
    <source>
        <dbReference type="EMBL" id="KAF4031356.1"/>
    </source>
</evidence>
<dbReference type="InterPro" id="IPR006476">
    <property type="entry name" value="CHP01589_pln"/>
</dbReference>
<feature type="region of interest" description="Disordered" evidence="1">
    <location>
        <begin position="60"/>
        <end position="235"/>
    </location>
</feature>
<dbReference type="AlphaFoldDB" id="A0A833WLX2"/>
<feature type="compositionally biased region" description="Basic and acidic residues" evidence="1">
    <location>
        <begin position="135"/>
        <end position="157"/>
    </location>
</feature>
<evidence type="ECO:0000313" key="4">
    <source>
        <dbReference type="Proteomes" id="UP000602510"/>
    </source>
</evidence>